<dbReference type="RefSeq" id="WP_339552718.1">
    <property type="nucleotide sequence ID" value="NZ_CP159258.1"/>
</dbReference>
<organism evidence="2">
    <name type="scientific">Pseudomonas sp. MYb327</name>
    <dbReference type="NCBI Taxonomy" id="2745230"/>
    <lineage>
        <taxon>Bacteria</taxon>
        <taxon>Pseudomonadati</taxon>
        <taxon>Pseudomonadota</taxon>
        <taxon>Gammaproteobacteria</taxon>
        <taxon>Pseudomonadales</taxon>
        <taxon>Pseudomonadaceae</taxon>
        <taxon>Pseudomonas</taxon>
    </lineage>
</organism>
<dbReference type="GO" id="GO:0032259">
    <property type="term" value="P:methylation"/>
    <property type="evidence" value="ECO:0007669"/>
    <property type="project" value="UniProtKB-KW"/>
</dbReference>
<dbReference type="Pfam" id="PF08241">
    <property type="entry name" value="Methyltransf_11"/>
    <property type="match status" value="1"/>
</dbReference>
<dbReference type="InterPro" id="IPR050508">
    <property type="entry name" value="Methyltransf_Superfamily"/>
</dbReference>
<reference evidence="2" key="1">
    <citation type="submission" date="2024-06" db="EMBL/GenBank/DDBJ databases">
        <title>The Caenorhabditis elegans bacterial microbiome influences microsporidia infection through nutrient limitation and inhibiting parasite invasion.</title>
        <authorList>
            <person name="Tamim El Jarkass H."/>
            <person name="Castelblanco S."/>
            <person name="Kaur M."/>
            <person name="Wan Y.C."/>
            <person name="Ellis A.E."/>
            <person name="Sheldon R.D."/>
            <person name="Lien E.C."/>
            <person name="Burton N.O."/>
            <person name="Wright G.D."/>
            <person name="Reinke A.W."/>
        </authorList>
    </citation>
    <scope>NUCLEOTIDE SEQUENCE</scope>
    <source>
        <strain evidence="2">MYb327</strain>
    </source>
</reference>
<evidence type="ECO:0000313" key="2">
    <source>
        <dbReference type="EMBL" id="XCG72227.1"/>
    </source>
</evidence>
<dbReference type="SUPFAM" id="SSF53335">
    <property type="entry name" value="S-adenosyl-L-methionine-dependent methyltransferases"/>
    <property type="match status" value="1"/>
</dbReference>
<name>A0AAU8DY36_9PSED</name>
<accession>A0AAU8DY36</accession>
<feature type="domain" description="Methyltransferase type 11" evidence="1">
    <location>
        <begin position="65"/>
        <end position="160"/>
    </location>
</feature>
<dbReference type="InterPro" id="IPR013216">
    <property type="entry name" value="Methyltransf_11"/>
</dbReference>
<dbReference type="InterPro" id="IPR029063">
    <property type="entry name" value="SAM-dependent_MTases_sf"/>
</dbReference>
<dbReference type="AlphaFoldDB" id="A0AAU8DY36"/>
<dbReference type="PANTHER" id="PTHR42912">
    <property type="entry name" value="METHYLTRANSFERASE"/>
    <property type="match status" value="1"/>
</dbReference>
<dbReference type="GO" id="GO:0008757">
    <property type="term" value="F:S-adenosylmethionine-dependent methyltransferase activity"/>
    <property type="evidence" value="ECO:0007669"/>
    <property type="project" value="InterPro"/>
</dbReference>
<keyword evidence="2" id="KW-0489">Methyltransferase</keyword>
<keyword evidence="2" id="KW-0808">Transferase</keyword>
<evidence type="ECO:0000259" key="1">
    <source>
        <dbReference type="Pfam" id="PF08241"/>
    </source>
</evidence>
<dbReference type="Gene3D" id="3.40.50.150">
    <property type="entry name" value="Vaccinia Virus protein VP39"/>
    <property type="match status" value="1"/>
</dbReference>
<dbReference type="CDD" id="cd02440">
    <property type="entry name" value="AdoMet_MTases"/>
    <property type="match status" value="1"/>
</dbReference>
<sequence length="242" mass="27475">MNDKIPPTNDQRMRAEFDSLADEYHDQHKENIAITGEGPEFFSEYKISDLAALIKLRKLPANSILDFGSGIGNSLPYFRKYFPDAVLNCGDVSGRSIEIAKTRFPGNEQYALIGDRIPLDSGSQDIVFSACVFHHIPHEDHQHWLQELHRVTRPGGLLVIYEHNPFNPLTVRAVNTCPLDVNAKLIIGRTMGKRAELAGWNDAKVTYRMFFPSMFRVLRPAEKYLGWLALGAQYRMSALKQQ</sequence>
<gene>
    <name evidence="2" type="ORF">ABVN21_15795</name>
</gene>
<protein>
    <submittedName>
        <fullName evidence="2">Class I SAM-dependent methyltransferase</fullName>
        <ecNumber evidence="2">2.1.-.-</ecNumber>
    </submittedName>
</protein>
<dbReference type="EMBL" id="CP159258">
    <property type="protein sequence ID" value="XCG72227.1"/>
    <property type="molecule type" value="Genomic_DNA"/>
</dbReference>
<dbReference type="EC" id="2.1.-.-" evidence="2"/>
<proteinExistence type="predicted"/>